<evidence type="ECO:0000313" key="2">
    <source>
        <dbReference type="EMBL" id="AZQ45226.1"/>
    </source>
</evidence>
<dbReference type="OrthoDB" id="9812349at2"/>
<evidence type="ECO:0000313" key="3">
    <source>
        <dbReference type="Proteomes" id="UP000279600"/>
    </source>
</evidence>
<keyword evidence="1" id="KW-1133">Transmembrane helix</keyword>
<dbReference type="PANTHER" id="PTHR34980:SF2">
    <property type="entry name" value="INNER MEMBRANE PROTEIN YHAH-RELATED"/>
    <property type="match status" value="1"/>
</dbReference>
<keyword evidence="1" id="KW-0812">Transmembrane</keyword>
<feature type="transmembrane region" description="Helical" evidence="1">
    <location>
        <begin position="54"/>
        <end position="76"/>
    </location>
</feature>
<feature type="transmembrane region" description="Helical" evidence="1">
    <location>
        <begin position="88"/>
        <end position="108"/>
    </location>
</feature>
<name>A0A3S9N117_9FLAO</name>
<evidence type="ECO:0000256" key="1">
    <source>
        <dbReference type="SAM" id="Phobius"/>
    </source>
</evidence>
<protein>
    <submittedName>
        <fullName evidence="2">DUF805 domain-containing protein</fullName>
    </submittedName>
</protein>
<dbReference type="Proteomes" id="UP000279600">
    <property type="component" value="Chromosome"/>
</dbReference>
<dbReference type="KEGG" id="noj:EJ995_10280"/>
<gene>
    <name evidence="2" type="ORF">EJ995_10280</name>
</gene>
<keyword evidence="1" id="KW-0472">Membrane</keyword>
<dbReference type="EMBL" id="CP034549">
    <property type="protein sequence ID" value="AZQ45226.1"/>
    <property type="molecule type" value="Genomic_DNA"/>
</dbReference>
<dbReference type="GO" id="GO:0005886">
    <property type="term" value="C:plasma membrane"/>
    <property type="evidence" value="ECO:0007669"/>
    <property type="project" value="TreeGrafter"/>
</dbReference>
<keyword evidence="3" id="KW-1185">Reference proteome</keyword>
<sequence>MMDYVKKVFNNYANFSGRARRSEYWYFQLFNFLVVIALSIPLIAFAAAEATAPAIIVYILIVLYALATIIPSLAVVARRLHDTGRSAWYYLISFIPFVGGIILLIFLVEDSKHGTNQWGPNPKSIGNQDFEPDAFG</sequence>
<dbReference type="InterPro" id="IPR008523">
    <property type="entry name" value="DUF805"/>
</dbReference>
<dbReference type="PANTHER" id="PTHR34980">
    <property type="entry name" value="INNER MEMBRANE PROTEIN-RELATED-RELATED"/>
    <property type="match status" value="1"/>
</dbReference>
<dbReference type="AlphaFoldDB" id="A0A3S9N117"/>
<proteinExistence type="predicted"/>
<dbReference type="Pfam" id="PF05656">
    <property type="entry name" value="DUF805"/>
    <property type="match status" value="1"/>
</dbReference>
<organism evidence="2 3">
    <name type="scientific">Nonlabens ponticola</name>
    <dbReference type="NCBI Taxonomy" id="2496866"/>
    <lineage>
        <taxon>Bacteria</taxon>
        <taxon>Pseudomonadati</taxon>
        <taxon>Bacteroidota</taxon>
        <taxon>Flavobacteriia</taxon>
        <taxon>Flavobacteriales</taxon>
        <taxon>Flavobacteriaceae</taxon>
        <taxon>Nonlabens</taxon>
    </lineage>
</organism>
<feature type="transmembrane region" description="Helical" evidence="1">
    <location>
        <begin position="24"/>
        <end position="48"/>
    </location>
</feature>
<reference evidence="2 3" key="1">
    <citation type="submission" date="2018-12" db="EMBL/GenBank/DDBJ databases">
        <title>Complete genome of Nonlabens sp. MJ115.</title>
        <authorList>
            <person name="Choi H.S."/>
            <person name="Jung J."/>
        </authorList>
    </citation>
    <scope>NUCLEOTIDE SEQUENCE [LARGE SCALE GENOMIC DNA]</scope>
    <source>
        <strain evidence="2 3">MJ115</strain>
    </source>
</reference>
<accession>A0A3S9N117</accession>